<name>J4GCE2_9APHY</name>
<proteinExistence type="predicted"/>
<dbReference type="GeneID" id="24099479"/>
<dbReference type="InParanoid" id="J4GCE2"/>
<dbReference type="EMBL" id="HE797160">
    <property type="protein sequence ID" value="CCM04568.1"/>
    <property type="molecule type" value="Genomic_DNA"/>
</dbReference>
<keyword evidence="4" id="KW-1185">Reference proteome</keyword>
<keyword evidence="2" id="KW-0732">Signal</keyword>
<feature type="signal peptide" evidence="2">
    <location>
        <begin position="1"/>
        <end position="20"/>
    </location>
</feature>
<dbReference type="Proteomes" id="UP000006352">
    <property type="component" value="Unassembled WGS sequence"/>
</dbReference>
<protein>
    <recommendedName>
        <fullName evidence="5">Secreted protein</fullName>
    </recommendedName>
</protein>
<gene>
    <name evidence="3" type="ORF">FIBRA_06749</name>
</gene>
<feature type="compositionally biased region" description="Polar residues" evidence="1">
    <location>
        <begin position="114"/>
        <end position="128"/>
    </location>
</feature>
<sequence>MPAFQIVFAVFLALVPFVQPLPIPIPRNLLQQPSPVEPGTLLGRRYSLQNHALSAAVPTDNNGQPVPRYHPSHASPRRRYAPFPKYLAERAVAEHTRSSEGKVAPTSHVRANVAEQTSSSSEYNTSVTLVPRPTAAVEANHSETAKPKRVHKDKARTVSNQSPQ</sequence>
<evidence type="ECO:0000313" key="3">
    <source>
        <dbReference type="EMBL" id="CCM04568.1"/>
    </source>
</evidence>
<dbReference type="RefSeq" id="XP_012183851.1">
    <property type="nucleotide sequence ID" value="XM_012328461.1"/>
</dbReference>
<accession>J4GCE2</accession>
<evidence type="ECO:0008006" key="5">
    <source>
        <dbReference type="Google" id="ProtNLM"/>
    </source>
</evidence>
<feature type="region of interest" description="Disordered" evidence="1">
    <location>
        <begin position="56"/>
        <end position="79"/>
    </location>
</feature>
<evidence type="ECO:0000256" key="1">
    <source>
        <dbReference type="SAM" id="MobiDB-lite"/>
    </source>
</evidence>
<feature type="compositionally biased region" description="Basic and acidic residues" evidence="1">
    <location>
        <begin position="91"/>
        <end position="100"/>
    </location>
</feature>
<reference evidence="3 4" key="1">
    <citation type="journal article" date="2012" name="Appl. Environ. Microbiol.">
        <title>Short-read sequencing for genomic analysis of the brown rot fungus Fibroporia radiculosa.</title>
        <authorList>
            <person name="Tang J.D."/>
            <person name="Perkins A.D."/>
            <person name="Sonstegard T.S."/>
            <person name="Schroeder S.G."/>
            <person name="Burgess S.C."/>
            <person name="Diehl S.V."/>
        </authorList>
    </citation>
    <scope>NUCLEOTIDE SEQUENCE [LARGE SCALE GENOMIC DNA]</scope>
    <source>
        <strain evidence="3 4">TFFH 294</strain>
    </source>
</reference>
<dbReference type="OrthoDB" id="2797650at2759"/>
<feature type="region of interest" description="Disordered" evidence="1">
    <location>
        <begin position="91"/>
        <end position="164"/>
    </location>
</feature>
<dbReference type="HOGENOM" id="CLU_1619035_0_0_1"/>
<evidence type="ECO:0000313" key="4">
    <source>
        <dbReference type="Proteomes" id="UP000006352"/>
    </source>
</evidence>
<evidence type="ECO:0000256" key="2">
    <source>
        <dbReference type="SAM" id="SignalP"/>
    </source>
</evidence>
<feature type="chain" id="PRO_5003778944" description="Secreted protein" evidence="2">
    <location>
        <begin position="21"/>
        <end position="164"/>
    </location>
</feature>
<dbReference type="AlphaFoldDB" id="J4GCE2"/>
<organism evidence="3 4">
    <name type="scientific">Fibroporia radiculosa</name>
    <dbReference type="NCBI Taxonomy" id="599839"/>
    <lineage>
        <taxon>Eukaryota</taxon>
        <taxon>Fungi</taxon>
        <taxon>Dikarya</taxon>
        <taxon>Basidiomycota</taxon>
        <taxon>Agaricomycotina</taxon>
        <taxon>Agaricomycetes</taxon>
        <taxon>Polyporales</taxon>
        <taxon>Fibroporiaceae</taxon>
        <taxon>Fibroporia</taxon>
    </lineage>
</organism>